<evidence type="ECO:0000313" key="11">
    <source>
        <dbReference type="EMBL" id="KAG9279839.1"/>
    </source>
</evidence>
<dbReference type="SMART" id="SM00220">
    <property type="entry name" value="S_TKc"/>
    <property type="match status" value="1"/>
</dbReference>
<feature type="compositionally biased region" description="Basic and acidic residues" evidence="8">
    <location>
        <begin position="773"/>
        <end position="785"/>
    </location>
</feature>
<comment type="similarity">
    <text evidence="1">Belongs to the protein kinase superfamily. CAMK Ser/Thr protein kinase family. CaMK subfamily.</text>
</comment>
<dbReference type="InterPro" id="IPR008271">
    <property type="entry name" value="Ser/Thr_kinase_AS"/>
</dbReference>
<organism evidence="11 12">
    <name type="scientific">Astyanax mexicanus</name>
    <name type="common">Blind cave fish</name>
    <name type="synonym">Astyanax fasciatus mexicanus</name>
    <dbReference type="NCBI Taxonomy" id="7994"/>
    <lineage>
        <taxon>Eukaryota</taxon>
        <taxon>Metazoa</taxon>
        <taxon>Chordata</taxon>
        <taxon>Craniata</taxon>
        <taxon>Vertebrata</taxon>
        <taxon>Euteleostomi</taxon>
        <taxon>Actinopterygii</taxon>
        <taxon>Neopterygii</taxon>
        <taxon>Teleostei</taxon>
        <taxon>Ostariophysi</taxon>
        <taxon>Characiformes</taxon>
        <taxon>Characoidei</taxon>
        <taxon>Acestrorhamphidae</taxon>
        <taxon>Acestrorhamphinae</taxon>
        <taxon>Astyanax</taxon>
    </lineage>
</organism>
<dbReference type="Proteomes" id="UP000752171">
    <property type="component" value="Unassembled WGS sequence"/>
</dbReference>
<accession>A0A8T2M6W9</accession>
<dbReference type="EC" id="2.7.11.1" evidence="2"/>
<feature type="binding site" evidence="7">
    <location>
        <position position="444"/>
    </location>
    <ligand>
        <name>ATP</name>
        <dbReference type="ChEBI" id="CHEBI:30616"/>
    </ligand>
</feature>
<feature type="domain" description="Doublecortin" evidence="10">
    <location>
        <begin position="92"/>
        <end position="170"/>
    </location>
</feature>
<dbReference type="GO" id="GO:0004674">
    <property type="term" value="F:protein serine/threonine kinase activity"/>
    <property type="evidence" value="ECO:0007669"/>
    <property type="project" value="UniProtKB-EC"/>
</dbReference>
<evidence type="ECO:0000256" key="2">
    <source>
        <dbReference type="ARBA" id="ARBA00012513"/>
    </source>
</evidence>
<dbReference type="AlphaFoldDB" id="A0A8T2M6W9"/>
<feature type="compositionally biased region" description="Polar residues" evidence="8">
    <location>
        <begin position="351"/>
        <end position="373"/>
    </location>
</feature>
<dbReference type="EMBL" id="JAICCE010000003">
    <property type="protein sequence ID" value="KAG9279839.1"/>
    <property type="molecule type" value="Genomic_DNA"/>
</dbReference>
<feature type="compositionally biased region" description="Polar residues" evidence="8">
    <location>
        <begin position="707"/>
        <end position="729"/>
    </location>
</feature>
<dbReference type="InterPro" id="IPR000719">
    <property type="entry name" value="Prot_kinase_dom"/>
</dbReference>
<dbReference type="Pfam" id="PF00069">
    <property type="entry name" value="Pkinase"/>
    <property type="match status" value="1"/>
</dbReference>
<dbReference type="Pfam" id="PF03607">
    <property type="entry name" value="DCX"/>
    <property type="match status" value="1"/>
</dbReference>
<sequence length="827" mass="93045">MTPLWKQRLEPQPAANPWRAADQRTRFPKCPNAAPRHVLPSYTYGSKNLRPPAAYRPLENAVIGSYGWEEPVVSRVNGYHGRHAEASPVRPRIVTVVRPCGEHNLRKISLLLNRRAVQTFELLIADVSEALGFPSWSNGRVRRLFSPTGREIRSLSDFFHFDQAFLAFGSSRPLLGEVQAALEELYPDSPGYCGHLLRLWERILRHKAAKADSGFHDDDPQVEASQNITVEPTVNQPVANNLQPTRAHARQKDRGRRERQRGEWEHWRVPLKAPMKEEKGRGREEERKKESVYCRSCRGAGPPIPPIRQGNRQCAKWESPNNQSKAPPSQNDEMESQSQQQQQKTCEVEPNTLNPINNSNLPQNHQNIPIPETQTEKSPADQDRPKAKLVKQTDWQQQLPPDGVEVSHEEIERCYEIGSVVGDGNFAVVRECRVRGSTQTFAMKMVDKAKLQGRGHMIQNEIALLRSLAHPRLVQLLRSHHTDTYVYLLMELVTGGDLFDAIARSGRFSEPCAARMIRDISQALEYIHNKSIAHRDIKPENLLVQHNGNGSVNLKLADFGLAMVVTEPVYTVCGTPTYVAPEILAETGYGVAVDVWAMGVILFVLLSGFPPFRSAERNQEELFGLIQKGEVHFISPYWDHVSEGAKALIRALLEVNPAVRLTASQTLQNSWLLHAASQSGHTGETTNNQPKPASRKDAVNHHKQDISAETGQSAQNKDNKHTPQQNTEINTEHTDPQTPDRTLPARETSKNSHIQEIPAQPADPQQNSATPTDLHHQEEQSHNTEIRTNSNHQISDVPIISRNSDTDQNLQDKPEESSDIKNMQDVQ</sequence>
<dbReference type="InterPro" id="IPR003533">
    <property type="entry name" value="Doublecortin_dom"/>
</dbReference>
<feature type="compositionally biased region" description="Basic and acidic residues" evidence="8">
    <location>
        <begin position="374"/>
        <end position="386"/>
    </location>
</feature>
<dbReference type="SUPFAM" id="SSF56112">
    <property type="entry name" value="Protein kinase-like (PK-like)"/>
    <property type="match status" value="1"/>
</dbReference>
<dbReference type="SMART" id="SM00537">
    <property type="entry name" value="DCX"/>
    <property type="match status" value="1"/>
</dbReference>
<feature type="compositionally biased region" description="Polar residues" evidence="8">
    <location>
        <begin position="319"/>
        <end position="331"/>
    </location>
</feature>
<evidence type="ECO:0000256" key="5">
    <source>
        <dbReference type="ARBA" id="ARBA00047899"/>
    </source>
</evidence>
<dbReference type="SUPFAM" id="SSF89837">
    <property type="entry name" value="Doublecortin (DC)"/>
    <property type="match status" value="1"/>
</dbReference>
<feature type="compositionally biased region" description="Polar residues" evidence="8">
    <location>
        <begin position="228"/>
        <end position="244"/>
    </location>
</feature>
<dbReference type="PANTHER" id="PTHR24347">
    <property type="entry name" value="SERINE/THREONINE-PROTEIN KINASE"/>
    <property type="match status" value="1"/>
</dbReference>
<evidence type="ECO:0000256" key="8">
    <source>
        <dbReference type="SAM" id="MobiDB-lite"/>
    </source>
</evidence>
<feature type="compositionally biased region" description="Basic and acidic residues" evidence="8">
    <location>
        <begin position="694"/>
        <end position="706"/>
    </location>
</feature>
<dbReference type="KEGG" id="amex:103036749"/>
<dbReference type="CTD" id="85443"/>
<evidence type="ECO:0000313" key="12">
    <source>
        <dbReference type="Proteomes" id="UP000752171"/>
    </source>
</evidence>
<dbReference type="InterPro" id="IPR011009">
    <property type="entry name" value="Kinase-like_dom_sf"/>
</dbReference>
<dbReference type="GO" id="GO:0005524">
    <property type="term" value="F:ATP binding"/>
    <property type="evidence" value="ECO:0007669"/>
    <property type="project" value="UniProtKB-UniRule"/>
</dbReference>
<evidence type="ECO:0000259" key="10">
    <source>
        <dbReference type="PROSITE" id="PS50309"/>
    </source>
</evidence>
<evidence type="ECO:0000256" key="6">
    <source>
        <dbReference type="ARBA" id="ARBA00048679"/>
    </source>
</evidence>
<feature type="compositionally biased region" description="Basic and acidic residues" evidence="8">
    <location>
        <begin position="250"/>
        <end position="292"/>
    </location>
</feature>
<dbReference type="InterPro" id="IPR017441">
    <property type="entry name" value="Protein_kinase_ATP_BS"/>
</dbReference>
<dbReference type="Gene3D" id="3.30.200.20">
    <property type="entry name" value="Phosphorylase Kinase, domain 1"/>
    <property type="match status" value="1"/>
</dbReference>
<dbReference type="CDD" id="cd14095">
    <property type="entry name" value="STKc_DCKL"/>
    <property type="match status" value="1"/>
</dbReference>
<gene>
    <name evidence="11" type="primary">DCLK3</name>
    <name evidence="11" type="ORF">AMEX_G5398</name>
</gene>
<dbReference type="OrthoDB" id="1738954at2759"/>
<reference evidence="11 12" key="1">
    <citation type="submission" date="2021-07" db="EMBL/GenBank/DDBJ databases">
        <authorList>
            <person name="Imarazene B."/>
            <person name="Zahm M."/>
            <person name="Klopp C."/>
            <person name="Cabau C."/>
            <person name="Beille S."/>
            <person name="Jouanno E."/>
            <person name="Castinel A."/>
            <person name="Lluch J."/>
            <person name="Gil L."/>
            <person name="Kuchtly C."/>
            <person name="Lopez Roques C."/>
            <person name="Donnadieu C."/>
            <person name="Parrinello H."/>
            <person name="Journot L."/>
            <person name="Du K."/>
            <person name="Schartl M."/>
            <person name="Retaux S."/>
            <person name="Guiguen Y."/>
        </authorList>
    </citation>
    <scope>NUCLEOTIDE SEQUENCE [LARGE SCALE GENOMIC DNA]</scope>
    <source>
        <strain evidence="11">Pach_M1</strain>
        <tissue evidence="11">Testis</tissue>
    </source>
</reference>
<dbReference type="Gene3D" id="1.10.510.10">
    <property type="entry name" value="Transferase(Phosphotransferase) domain 1"/>
    <property type="match status" value="1"/>
</dbReference>
<evidence type="ECO:0000256" key="1">
    <source>
        <dbReference type="ARBA" id="ARBA00005354"/>
    </source>
</evidence>
<evidence type="ECO:0000256" key="3">
    <source>
        <dbReference type="ARBA" id="ARBA00022741"/>
    </source>
</evidence>
<dbReference type="Gene3D" id="3.10.20.230">
    <property type="entry name" value="Doublecortin domain"/>
    <property type="match status" value="1"/>
</dbReference>
<proteinExistence type="inferred from homology"/>
<dbReference type="PROSITE" id="PS50309">
    <property type="entry name" value="DC"/>
    <property type="match status" value="1"/>
</dbReference>
<keyword evidence="11" id="KW-0808">Transferase</keyword>
<evidence type="ECO:0000256" key="7">
    <source>
        <dbReference type="PROSITE-ProRule" id="PRU10141"/>
    </source>
</evidence>
<comment type="catalytic activity">
    <reaction evidence="5">
        <text>L-threonyl-[protein] + ATP = O-phospho-L-threonyl-[protein] + ADP + H(+)</text>
        <dbReference type="Rhea" id="RHEA:46608"/>
        <dbReference type="Rhea" id="RHEA-COMP:11060"/>
        <dbReference type="Rhea" id="RHEA-COMP:11605"/>
        <dbReference type="ChEBI" id="CHEBI:15378"/>
        <dbReference type="ChEBI" id="CHEBI:30013"/>
        <dbReference type="ChEBI" id="CHEBI:30616"/>
        <dbReference type="ChEBI" id="CHEBI:61977"/>
        <dbReference type="ChEBI" id="CHEBI:456216"/>
        <dbReference type="EC" id="2.7.11.1"/>
    </reaction>
</comment>
<keyword evidence="4 7" id="KW-0067">ATP-binding</keyword>
<feature type="domain" description="Protein kinase" evidence="9">
    <location>
        <begin position="415"/>
        <end position="672"/>
    </location>
</feature>
<keyword evidence="3 7" id="KW-0547">Nucleotide-binding</keyword>
<dbReference type="PROSITE" id="PS00107">
    <property type="entry name" value="PROTEIN_KINASE_ATP"/>
    <property type="match status" value="1"/>
</dbReference>
<evidence type="ECO:0000256" key="4">
    <source>
        <dbReference type="ARBA" id="ARBA00022840"/>
    </source>
</evidence>
<dbReference type="GO" id="GO:0035556">
    <property type="term" value="P:intracellular signal transduction"/>
    <property type="evidence" value="ECO:0007669"/>
    <property type="project" value="InterPro"/>
</dbReference>
<name>A0A8T2M6W9_ASTMX</name>
<dbReference type="PROSITE" id="PS50011">
    <property type="entry name" value="PROTEIN_KINASE_DOM"/>
    <property type="match status" value="1"/>
</dbReference>
<dbReference type="InterPro" id="IPR036572">
    <property type="entry name" value="Doublecortin_dom_sf"/>
</dbReference>
<dbReference type="PROSITE" id="PS00108">
    <property type="entry name" value="PROTEIN_KINASE_ST"/>
    <property type="match status" value="1"/>
</dbReference>
<protein>
    <recommendedName>
        <fullName evidence="2">non-specific serine/threonine protein kinase</fullName>
        <ecNumber evidence="2">2.7.11.1</ecNumber>
    </recommendedName>
</protein>
<feature type="compositionally biased region" description="Basic and acidic residues" evidence="8">
    <location>
        <begin position="810"/>
        <end position="819"/>
    </location>
</feature>
<comment type="catalytic activity">
    <reaction evidence="6">
        <text>L-seryl-[protein] + ATP = O-phospho-L-seryl-[protein] + ADP + H(+)</text>
        <dbReference type="Rhea" id="RHEA:17989"/>
        <dbReference type="Rhea" id="RHEA-COMP:9863"/>
        <dbReference type="Rhea" id="RHEA-COMP:11604"/>
        <dbReference type="ChEBI" id="CHEBI:15378"/>
        <dbReference type="ChEBI" id="CHEBI:29999"/>
        <dbReference type="ChEBI" id="CHEBI:30616"/>
        <dbReference type="ChEBI" id="CHEBI:83421"/>
        <dbReference type="ChEBI" id="CHEBI:456216"/>
        <dbReference type="EC" id="2.7.11.1"/>
    </reaction>
</comment>
<keyword evidence="11" id="KW-0418">Kinase</keyword>
<feature type="region of interest" description="Disordered" evidence="8">
    <location>
        <begin position="1"/>
        <end position="32"/>
    </location>
</feature>
<feature type="compositionally biased region" description="Polar residues" evidence="8">
    <location>
        <begin position="678"/>
        <end position="691"/>
    </location>
</feature>
<feature type="region of interest" description="Disordered" evidence="8">
    <location>
        <begin position="228"/>
        <end position="393"/>
    </location>
</feature>
<feature type="region of interest" description="Disordered" evidence="8">
    <location>
        <begin position="678"/>
        <end position="827"/>
    </location>
</feature>
<dbReference type="GeneID" id="103036749"/>
<comment type="caution">
    <text evidence="11">The sequence shown here is derived from an EMBL/GenBank/DDBJ whole genome shotgun (WGS) entry which is preliminary data.</text>
</comment>
<evidence type="ECO:0000259" key="9">
    <source>
        <dbReference type="PROSITE" id="PS50011"/>
    </source>
</evidence>
<dbReference type="FunFam" id="1.10.510.10:FF:000571">
    <property type="entry name" value="Maternal embryonic leucine zipper kinase"/>
    <property type="match status" value="1"/>
</dbReference>